<protein>
    <submittedName>
        <fullName evidence="3">Uncharacterized protein</fullName>
    </submittedName>
</protein>
<keyword evidence="2" id="KW-1133">Transmembrane helix</keyword>
<name>A0A812QUD4_SYMPI</name>
<feature type="region of interest" description="Disordered" evidence="1">
    <location>
        <begin position="272"/>
        <end position="301"/>
    </location>
</feature>
<feature type="compositionally biased region" description="Basic and acidic residues" evidence="1">
    <location>
        <begin position="406"/>
        <end position="417"/>
    </location>
</feature>
<feature type="compositionally biased region" description="Pro residues" evidence="1">
    <location>
        <begin position="394"/>
        <end position="405"/>
    </location>
</feature>
<evidence type="ECO:0000256" key="2">
    <source>
        <dbReference type="SAM" id="Phobius"/>
    </source>
</evidence>
<organism evidence="3 4">
    <name type="scientific">Symbiodinium pilosum</name>
    <name type="common">Dinoflagellate</name>
    <dbReference type="NCBI Taxonomy" id="2952"/>
    <lineage>
        <taxon>Eukaryota</taxon>
        <taxon>Sar</taxon>
        <taxon>Alveolata</taxon>
        <taxon>Dinophyceae</taxon>
        <taxon>Suessiales</taxon>
        <taxon>Symbiodiniaceae</taxon>
        <taxon>Symbiodinium</taxon>
    </lineage>
</organism>
<evidence type="ECO:0000256" key="1">
    <source>
        <dbReference type="SAM" id="MobiDB-lite"/>
    </source>
</evidence>
<feature type="compositionally biased region" description="Basic and acidic residues" evidence="1">
    <location>
        <begin position="272"/>
        <end position="284"/>
    </location>
</feature>
<feature type="region of interest" description="Disordered" evidence="1">
    <location>
        <begin position="326"/>
        <end position="423"/>
    </location>
</feature>
<evidence type="ECO:0000313" key="4">
    <source>
        <dbReference type="Proteomes" id="UP000649617"/>
    </source>
</evidence>
<keyword evidence="4" id="KW-1185">Reference proteome</keyword>
<proteinExistence type="predicted"/>
<dbReference type="EMBL" id="CAJNIZ010017947">
    <property type="protein sequence ID" value="CAE7404662.1"/>
    <property type="molecule type" value="Genomic_DNA"/>
</dbReference>
<dbReference type="Proteomes" id="UP000649617">
    <property type="component" value="Unassembled WGS sequence"/>
</dbReference>
<keyword evidence="2" id="KW-0472">Membrane</keyword>
<feature type="non-terminal residue" evidence="3">
    <location>
        <position position="423"/>
    </location>
</feature>
<sequence>MCRGRCGGCCCCCSKAGCCCFGGFLCGFMLALLVLLSVVSVVFGLLALPLATWVQAHHEVLEGFLNCTIAEVKLANETVEAELPLECRELAWDDCQGCDGDEDGGDPKLDKECRYCGCQVVYVLESIKPSVKGALDKCCQTFKEDDGTKFLLSPCHDIVDNFTGSFAEGAKECKKKGIHSDVQKPVMLLSSASATMDGMGYGAVKGSQAPANDRSHVGKLASLWHAFHSFCVSSRGMRVLLASEAERATTSGSTAQDALAKAEAEIADLQERMARSRGEAEVAHKNAAVARTQEAKSSESADQLREACARFAETVRNSTQKWLSSLPESLAPLPGNASQGREAPEEMPPPAAPAVPAASVNRAVPAPEGPGTNDEVVVDSAPSQAADTQSPPSNEEPPLPPPAEPPGDRISEGRPPERLWSVA</sequence>
<feature type="transmembrane region" description="Helical" evidence="2">
    <location>
        <begin position="28"/>
        <end position="48"/>
    </location>
</feature>
<feature type="compositionally biased region" description="Polar residues" evidence="1">
    <location>
        <begin position="381"/>
        <end position="390"/>
    </location>
</feature>
<keyword evidence="2" id="KW-0812">Transmembrane</keyword>
<evidence type="ECO:0000313" key="3">
    <source>
        <dbReference type="EMBL" id="CAE7404662.1"/>
    </source>
</evidence>
<gene>
    <name evidence="3" type="ORF">SPIL2461_LOCUS9982</name>
</gene>
<feature type="compositionally biased region" description="Low complexity" evidence="1">
    <location>
        <begin position="354"/>
        <end position="366"/>
    </location>
</feature>
<dbReference type="AlphaFoldDB" id="A0A812QUD4"/>
<accession>A0A812QUD4</accession>
<comment type="caution">
    <text evidence="3">The sequence shown here is derived from an EMBL/GenBank/DDBJ whole genome shotgun (WGS) entry which is preliminary data.</text>
</comment>
<reference evidence="3" key="1">
    <citation type="submission" date="2021-02" db="EMBL/GenBank/DDBJ databases">
        <authorList>
            <person name="Dougan E. K."/>
            <person name="Rhodes N."/>
            <person name="Thang M."/>
            <person name="Chan C."/>
        </authorList>
    </citation>
    <scope>NUCLEOTIDE SEQUENCE</scope>
</reference>